<dbReference type="InterPro" id="IPR041982">
    <property type="entry name" value="Ribosomal_eS4_KOW"/>
</dbReference>
<dbReference type="InterPro" id="IPR013845">
    <property type="entry name" value="Ribosomal_eS4_central_region"/>
</dbReference>
<gene>
    <name evidence="7" type="primary">rps4e</name>
    <name evidence="9" type="ORF">DFR87_06455</name>
</gene>
<feature type="domain" description="RNA-binding S4" evidence="8">
    <location>
        <begin position="37"/>
        <end position="102"/>
    </location>
</feature>
<keyword evidence="5 7" id="KW-0687">Ribonucleoprotein</keyword>
<dbReference type="SMART" id="SM00363">
    <property type="entry name" value="S4"/>
    <property type="match status" value="1"/>
</dbReference>
<dbReference type="GO" id="GO:0022627">
    <property type="term" value="C:cytosolic small ribosomal subunit"/>
    <property type="evidence" value="ECO:0007669"/>
    <property type="project" value="TreeGrafter"/>
</dbReference>
<keyword evidence="4 7" id="KW-0689">Ribosomal protein</keyword>
<dbReference type="InterPro" id="IPR013843">
    <property type="entry name" value="Ribosomal_eS4_N"/>
</dbReference>
<dbReference type="OrthoDB" id="372073at2157"/>
<dbReference type="GO" id="GO:0006412">
    <property type="term" value="P:translation"/>
    <property type="evidence" value="ECO:0007669"/>
    <property type="project" value="UniProtKB-UniRule"/>
</dbReference>
<dbReference type="Gene3D" id="2.30.30.30">
    <property type="match status" value="1"/>
</dbReference>
<evidence type="ECO:0000313" key="9">
    <source>
        <dbReference type="EMBL" id="AWR99402.1"/>
    </source>
</evidence>
<dbReference type="GO" id="GO:0003735">
    <property type="term" value="F:structural constituent of ribosome"/>
    <property type="evidence" value="ECO:0007669"/>
    <property type="project" value="InterPro"/>
</dbReference>
<dbReference type="InterPro" id="IPR000876">
    <property type="entry name" value="Ribosomal_eS4"/>
</dbReference>
<keyword evidence="3 7" id="KW-0694">RNA-binding</keyword>
<evidence type="ECO:0000256" key="5">
    <source>
        <dbReference type="ARBA" id="ARBA00023274"/>
    </source>
</evidence>
<evidence type="ECO:0000256" key="4">
    <source>
        <dbReference type="ARBA" id="ARBA00022980"/>
    </source>
</evidence>
<dbReference type="AlphaFoldDB" id="A0A2U9ITU6"/>
<sequence length="241" mass="27231">MAHITRLEAPWFLRASKKEYKWTVKASPGPHPLMRSIPLGLLLRDYLKFTTSLNESKKIISDGKVLVDGRIRRDFKYPVGLMDVVSIPHADMYFRIVPDKVRLLKAVKVSEEESKFKLIRLLNKTLVPGGLLQLNLEDGRNIIVNKETGDLVKQPTLSTFNISLPGQEVRGVYTFKENAYVMAIGGKNAGMIGQLKRIQTSPYKTRRYSIVVIRGSSGVEYETNLENAMVVGDEKPEIKVE</sequence>
<comment type="similarity">
    <text evidence="1 7">Belongs to the eukaryotic ribosomal protein eS4 family.</text>
</comment>
<dbReference type="SUPFAM" id="SSF55174">
    <property type="entry name" value="Alpha-L RNA-binding motif"/>
    <property type="match status" value="1"/>
</dbReference>
<dbReference type="CDD" id="cd00165">
    <property type="entry name" value="S4"/>
    <property type="match status" value="1"/>
</dbReference>
<keyword evidence="2" id="KW-0699">rRNA-binding</keyword>
<evidence type="ECO:0000256" key="6">
    <source>
        <dbReference type="ARBA" id="ARBA00035272"/>
    </source>
</evidence>
<reference evidence="9 10" key="1">
    <citation type="submission" date="2018-05" db="EMBL/GenBank/DDBJ databases">
        <title>Complete Genome Sequences of Extremely Thermoacidophilic, Metal-Mobilizing Type-Strain Members of the Archaeal Family Sulfolobaceae: Acidianus brierleyi DSM-1651T, Acidianus sulfidivorans DSM-18786T, Metallosphaera hakonensis DSM-7519T, and Metallosphaera prunae DSM-10039T.</title>
        <authorList>
            <person name="Counts J.A."/>
            <person name="Kelly R.M."/>
        </authorList>
    </citation>
    <scope>NUCLEOTIDE SEQUENCE [LARGE SCALE GENOMIC DNA]</scope>
    <source>
        <strain evidence="9 10">HO1-1</strain>
    </source>
</reference>
<evidence type="ECO:0000259" key="8">
    <source>
        <dbReference type="SMART" id="SM00363"/>
    </source>
</evidence>
<dbReference type="Proteomes" id="UP000247586">
    <property type="component" value="Chromosome"/>
</dbReference>
<evidence type="ECO:0000256" key="3">
    <source>
        <dbReference type="ARBA" id="ARBA00022884"/>
    </source>
</evidence>
<dbReference type="InterPro" id="IPR036986">
    <property type="entry name" value="S4_RNA-bd_sf"/>
</dbReference>
<dbReference type="HAMAP" id="MF_00485">
    <property type="entry name" value="Ribosomal_eS4"/>
    <property type="match status" value="1"/>
</dbReference>
<dbReference type="Pfam" id="PF01479">
    <property type="entry name" value="S4"/>
    <property type="match status" value="1"/>
</dbReference>
<dbReference type="Pfam" id="PF08071">
    <property type="entry name" value="RS4NT"/>
    <property type="match status" value="1"/>
</dbReference>
<dbReference type="NCBIfam" id="NF003312">
    <property type="entry name" value="PRK04313.1"/>
    <property type="match status" value="1"/>
</dbReference>
<evidence type="ECO:0000256" key="1">
    <source>
        <dbReference type="ARBA" id="ARBA00007500"/>
    </source>
</evidence>
<dbReference type="InterPro" id="IPR002942">
    <property type="entry name" value="S4_RNA-bd"/>
</dbReference>
<dbReference type="PANTHER" id="PTHR11581">
    <property type="entry name" value="30S/40S RIBOSOMAL PROTEIN S4"/>
    <property type="match status" value="1"/>
</dbReference>
<dbReference type="PROSITE" id="PS50889">
    <property type="entry name" value="S4"/>
    <property type="match status" value="1"/>
</dbReference>
<reference evidence="10" key="3">
    <citation type="submission" date="2020-03" db="EMBL/GenBank/DDBJ databases">
        <title>Sequencing and Assembly of Multiple Reported Metal-Biooxidizing Members of the Extremely Thermoacidophilic Archaeal Family Sulfolobaceae.</title>
        <authorList>
            <person name="Counts J.A."/>
            <person name="Kelly R.M."/>
        </authorList>
    </citation>
    <scope>NUCLEOTIDE SEQUENCE [LARGE SCALE GENOMIC DNA]</scope>
    <source>
        <strain evidence="10">HO1-1</strain>
    </source>
</reference>
<dbReference type="KEGG" id="mhk:DFR87_06455"/>
<evidence type="ECO:0000313" key="10">
    <source>
        <dbReference type="Proteomes" id="UP000247586"/>
    </source>
</evidence>
<dbReference type="FunFam" id="3.10.290.10:FF:000002">
    <property type="entry name" value="40S ribosomal protein S4"/>
    <property type="match status" value="1"/>
</dbReference>
<dbReference type="PIRSF" id="PIRSF002116">
    <property type="entry name" value="Ribosomal_S4"/>
    <property type="match status" value="1"/>
</dbReference>
<name>A0A2U9ITU6_9CREN</name>
<dbReference type="InterPro" id="IPR014722">
    <property type="entry name" value="Rib_uL2_dom2"/>
</dbReference>
<dbReference type="InterPro" id="IPR038237">
    <property type="entry name" value="Ribosomal_eS4_central_sf"/>
</dbReference>
<dbReference type="PANTHER" id="PTHR11581:SF0">
    <property type="entry name" value="SMALL RIBOSOMAL SUBUNIT PROTEIN ES4"/>
    <property type="match status" value="1"/>
</dbReference>
<protein>
    <recommendedName>
        <fullName evidence="6 7">Small ribosomal subunit protein eS4</fullName>
    </recommendedName>
</protein>
<dbReference type="GeneID" id="36834967"/>
<accession>A0A2U9ITU6</accession>
<dbReference type="Gene3D" id="2.40.50.740">
    <property type="match status" value="1"/>
</dbReference>
<organism evidence="9 10">
    <name type="scientific">Metallosphaera hakonensis JCM 8857 = DSM 7519</name>
    <dbReference type="NCBI Taxonomy" id="1293036"/>
    <lineage>
        <taxon>Archaea</taxon>
        <taxon>Thermoproteota</taxon>
        <taxon>Thermoprotei</taxon>
        <taxon>Sulfolobales</taxon>
        <taxon>Sulfolobaceae</taxon>
        <taxon>Metallosphaera</taxon>
    </lineage>
</organism>
<dbReference type="CDD" id="cd06087">
    <property type="entry name" value="KOW_RPS4"/>
    <property type="match status" value="1"/>
</dbReference>
<dbReference type="Pfam" id="PF00900">
    <property type="entry name" value="Ribosomal_S4e"/>
    <property type="match status" value="1"/>
</dbReference>
<evidence type="ECO:0000256" key="7">
    <source>
        <dbReference type="HAMAP-Rule" id="MF_00485"/>
    </source>
</evidence>
<dbReference type="EMBL" id="CP029287">
    <property type="protein sequence ID" value="AWR99402.1"/>
    <property type="molecule type" value="Genomic_DNA"/>
</dbReference>
<dbReference type="STRING" id="1293036.GCA_001315825_01918"/>
<keyword evidence="10" id="KW-1185">Reference proteome</keyword>
<dbReference type="RefSeq" id="WP_110369162.1">
    <property type="nucleotide sequence ID" value="NZ_CP029287.2"/>
</dbReference>
<proteinExistence type="inferred from homology"/>
<dbReference type="Gene3D" id="3.10.290.10">
    <property type="entry name" value="RNA-binding S4 domain"/>
    <property type="match status" value="1"/>
</dbReference>
<dbReference type="GO" id="GO:0019843">
    <property type="term" value="F:rRNA binding"/>
    <property type="evidence" value="ECO:0007669"/>
    <property type="project" value="UniProtKB-KW"/>
</dbReference>
<evidence type="ECO:0000256" key="2">
    <source>
        <dbReference type="ARBA" id="ARBA00022730"/>
    </source>
</evidence>
<reference evidence="10" key="2">
    <citation type="submission" date="2020-03" db="EMBL/GenBank/DDBJ databases">
        <title>Complete Genome Sequences of Extremely Thermoacidophilic, Metal-Mobilizing Type-Strain Members of the Archaeal Family Sulfolobaceae: Acidianus brierleyi DSM-1651T, Acidianus sulfidivorans DSM-18786T, Metallosphaera hakonensis DSM-7519T, and Metallosphaera prunae DSM-10039T.</title>
        <authorList>
            <person name="Counts J.A."/>
            <person name="Kelly R.M."/>
        </authorList>
    </citation>
    <scope>NUCLEOTIDE SEQUENCE [LARGE SCALE GENOMIC DNA]</scope>
    <source>
        <strain evidence="10">HO1-1</strain>
    </source>
</reference>